<protein>
    <submittedName>
        <fullName evidence="2">Uncharacterized protein</fullName>
    </submittedName>
</protein>
<proteinExistence type="predicted"/>
<accession>A0A0D2PEE7</accession>
<evidence type="ECO:0000313" key="3">
    <source>
        <dbReference type="Proteomes" id="UP000054270"/>
    </source>
</evidence>
<gene>
    <name evidence="2" type="ORF">HYPSUDRAFT_213060</name>
</gene>
<name>A0A0D2PEE7_HYPSF</name>
<dbReference type="AlphaFoldDB" id="A0A0D2PEE7"/>
<organism evidence="2 3">
    <name type="scientific">Hypholoma sublateritium (strain FD-334 SS-4)</name>
    <dbReference type="NCBI Taxonomy" id="945553"/>
    <lineage>
        <taxon>Eukaryota</taxon>
        <taxon>Fungi</taxon>
        <taxon>Dikarya</taxon>
        <taxon>Basidiomycota</taxon>
        <taxon>Agaricomycotina</taxon>
        <taxon>Agaricomycetes</taxon>
        <taxon>Agaricomycetidae</taxon>
        <taxon>Agaricales</taxon>
        <taxon>Agaricineae</taxon>
        <taxon>Strophariaceae</taxon>
        <taxon>Hypholoma</taxon>
    </lineage>
</organism>
<feature type="compositionally biased region" description="Basic and acidic residues" evidence="1">
    <location>
        <begin position="8"/>
        <end position="21"/>
    </location>
</feature>
<evidence type="ECO:0000256" key="1">
    <source>
        <dbReference type="SAM" id="MobiDB-lite"/>
    </source>
</evidence>
<reference evidence="3" key="1">
    <citation type="submission" date="2014-04" db="EMBL/GenBank/DDBJ databases">
        <title>Evolutionary Origins and Diversification of the Mycorrhizal Mutualists.</title>
        <authorList>
            <consortium name="DOE Joint Genome Institute"/>
            <consortium name="Mycorrhizal Genomics Consortium"/>
            <person name="Kohler A."/>
            <person name="Kuo A."/>
            <person name="Nagy L.G."/>
            <person name="Floudas D."/>
            <person name="Copeland A."/>
            <person name="Barry K.W."/>
            <person name="Cichocki N."/>
            <person name="Veneault-Fourrey C."/>
            <person name="LaButti K."/>
            <person name="Lindquist E.A."/>
            <person name="Lipzen A."/>
            <person name="Lundell T."/>
            <person name="Morin E."/>
            <person name="Murat C."/>
            <person name="Riley R."/>
            <person name="Ohm R."/>
            <person name="Sun H."/>
            <person name="Tunlid A."/>
            <person name="Henrissat B."/>
            <person name="Grigoriev I.V."/>
            <person name="Hibbett D.S."/>
            <person name="Martin F."/>
        </authorList>
    </citation>
    <scope>NUCLEOTIDE SEQUENCE [LARGE SCALE GENOMIC DNA]</scope>
    <source>
        <strain evidence="3">FD-334 SS-4</strain>
    </source>
</reference>
<sequence length="190" mass="21425">MDSNSKTDATDTMKPENDLRSHRTKYLSQTTPAYNGTPNAWNATEPVELQLHRSIHLVGERQDNGKLTPFKLCGYVFRRDDILSWMDSQELMVDYVGPSVNRIDCGWGGIVHALSPHGVFYRLVRAPVIHVDGHPSKKRKCAELALILGSNETKKERAATRNIKKIEWIHNILNVPMGVLGPPLWYAPAN</sequence>
<feature type="region of interest" description="Disordered" evidence="1">
    <location>
        <begin position="1"/>
        <end position="22"/>
    </location>
</feature>
<evidence type="ECO:0000313" key="2">
    <source>
        <dbReference type="EMBL" id="KJA26951.1"/>
    </source>
</evidence>
<dbReference type="EMBL" id="KN817526">
    <property type="protein sequence ID" value="KJA26951.1"/>
    <property type="molecule type" value="Genomic_DNA"/>
</dbReference>
<dbReference type="Proteomes" id="UP000054270">
    <property type="component" value="Unassembled WGS sequence"/>
</dbReference>
<keyword evidence="3" id="KW-1185">Reference proteome</keyword>